<protein>
    <submittedName>
        <fullName evidence="2">Uncharacterized protein</fullName>
    </submittedName>
</protein>
<dbReference type="AlphaFoldDB" id="A0A7E4VDW2"/>
<reference evidence="1" key="1">
    <citation type="journal article" date="2013" name="Genetics">
        <title>The draft genome and transcriptome of Panagrellus redivivus are shaped by the harsh demands of a free-living lifestyle.</title>
        <authorList>
            <person name="Srinivasan J."/>
            <person name="Dillman A.R."/>
            <person name="Macchietto M.G."/>
            <person name="Heikkinen L."/>
            <person name="Lakso M."/>
            <person name="Fracchia K.M."/>
            <person name="Antoshechkin I."/>
            <person name="Mortazavi A."/>
            <person name="Wong G."/>
            <person name="Sternberg P.W."/>
        </authorList>
    </citation>
    <scope>NUCLEOTIDE SEQUENCE [LARGE SCALE GENOMIC DNA]</scope>
    <source>
        <strain evidence="1">MT8872</strain>
    </source>
</reference>
<sequence>MGVLSKFFVPSKSVSTSISTSLVSVFPALGPKIILWLGSLVLLATMSMPKLAEMPYSPVFPRRNAELDDYMTVRRDPDLRSWICSDGQDDPNCNNGTSAVENIKFESTTGPEVKLSNSSRSALNVPKCHLYKRPMDFTTTFVDQHDACHRLVRSPPPQMQRSMSQLCRSEGQCRHRLQSTVITCRSSSGPPSEAIRELASESPLLPVPIPPATTRRPRLTRFHTGFQVSWCLQRHCRLGTTVLLPHRPGISAVCAVPFVQLAI</sequence>
<keyword evidence="1" id="KW-1185">Reference proteome</keyword>
<evidence type="ECO:0000313" key="2">
    <source>
        <dbReference type="WBParaSite" id="Pan_g19690.t1"/>
    </source>
</evidence>
<organism evidence="1 2">
    <name type="scientific">Panagrellus redivivus</name>
    <name type="common">Microworm</name>
    <dbReference type="NCBI Taxonomy" id="6233"/>
    <lineage>
        <taxon>Eukaryota</taxon>
        <taxon>Metazoa</taxon>
        <taxon>Ecdysozoa</taxon>
        <taxon>Nematoda</taxon>
        <taxon>Chromadorea</taxon>
        <taxon>Rhabditida</taxon>
        <taxon>Tylenchina</taxon>
        <taxon>Panagrolaimomorpha</taxon>
        <taxon>Panagrolaimoidea</taxon>
        <taxon>Panagrolaimidae</taxon>
        <taxon>Panagrellus</taxon>
    </lineage>
</organism>
<reference evidence="2" key="2">
    <citation type="submission" date="2020-10" db="UniProtKB">
        <authorList>
            <consortium name="WormBaseParasite"/>
        </authorList>
    </citation>
    <scope>IDENTIFICATION</scope>
</reference>
<accession>A0A7E4VDW2</accession>
<proteinExistence type="predicted"/>
<evidence type="ECO:0000313" key="1">
    <source>
        <dbReference type="Proteomes" id="UP000492821"/>
    </source>
</evidence>
<name>A0A7E4VDW2_PANRE</name>
<dbReference type="Proteomes" id="UP000492821">
    <property type="component" value="Unassembled WGS sequence"/>
</dbReference>
<dbReference type="WBParaSite" id="Pan_g19690.t1">
    <property type="protein sequence ID" value="Pan_g19690.t1"/>
    <property type="gene ID" value="Pan_g19690"/>
</dbReference>